<feature type="compositionally biased region" description="Pro residues" evidence="1">
    <location>
        <begin position="1"/>
        <end position="10"/>
    </location>
</feature>
<accession>J1RUR7</accession>
<dbReference type="CDD" id="cd05403">
    <property type="entry name" value="NT_KNTase_like"/>
    <property type="match status" value="1"/>
</dbReference>
<evidence type="ECO:0000313" key="2">
    <source>
        <dbReference type="EMBL" id="EJJ08264.1"/>
    </source>
</evidence>
<dbReference type="PATRIC" id="fig|1160718.3.peg.922"/>
<reference evidence="2" key="1">
    <citation type="journal article" date="2012" name="J. Bacteriol.">
        <title>Genome Sequence of Streptomyces auratus Strain AGR0001, a Phoslactomycin-Producing Actinomycete.</title>
        <authorList>
            <person name="Han X."/>
            <person name="Li M."/>
            <person name="Ding Z."/>
            <person name="Zhao J."/>
            <person name="Ji K."/>
            <person name="Wen M."/>
            <person name="Lu T."/>
        </authorList>
    </citation>
    <scope>NUCLEOTIDE SEQUENCE [LARGE SCALE GENOMIC DNA]</scope>
    <source>
        <strain evidence="2">AGR0001</strain>
    </source>
</reference>
<gene>
    <name evidence="2" type="ORF">SU9_04481</name>
</gene>
<protein>
    <recommendedName>
        <fullName evidence="3">Polymerase nucleotidyl transferase domain-containing protein</fullName>
    </recommendedName>
</protein>
<dbReference type="InterPro" id="IPR043519">
    <property type="entry name" value="NT_sf"/>
</dbReference>
<organism evidence="2">
    <name type="scientific">Streptomyces auratus AGR0001</name>
    <dbReference type="NCBI Taxonomy" id="1160718"/>
    <lineage>
        <taxon>Bacteria</taxon>
        <taxon>Bacillati</taxon>
        <taxon>Actinomycetota</taxon>
        <taxon>Actinomycetes</taxon>
        <taxon>Kitasatosporales</taxon>
        <taxon>Streptomycetaceae</taxon>
        <taxon>Streptomyces</taxon>
    </lineage>
</organism>
<proteinExistence type="predicted"/>
<dbReference type="OrthoDB" id="4184922at2"/>
<feature type="region of interest" description="Disordered" evidence="1">
    <location>
        <begin position="1"/>
        <end position="68"/>
    </location>
</feature>
<feature type="compositionally biased region" description="Pro residues" evidence="1">
    <location>
        <begin position="284"/>
        <end position="294"/>
    </location>
</feature>
<dbReference type="SUPFAM" id="SSF81301">
    <property type="entry name" value="Nucleotidyltransferase"/>
    <property type="match status" value="1"/>
</dbReference>
<evidence type="ECO:0008006" key="3">
    <source>
        <dbReference type="Google" id="ProtNLM"/>
    </source>
</evidence>
<dbReference type="EMBL" id="AJGV01000038">
    <property type="protein sequence ID" value="EJJ08264.1"/>
    <property type="molecule type" value="Genomic_DNA"/>
</dbReference>
<evidence type="ECO:0000256" key="1">
    <source>
        <dbReference type="SAM" id="MobiDB-lite"/>
    </source>
</evidence>
<comment type="caution">
    <text evidence="2">The sequence shown here is derived from an EMBL/GenBank/DDBJ whole genome shotgun (WGS) entry which is preliminary data.</text>
</comment>
<dbReference type="AlphaFoldDB" id="J1RUR7"/>
<feature type="region of interest" description="Disordered" evidence="1">
    <location>
        <begin position="279"/>
        <end position="302"/>
    </location>
</feature>
<dbReference type="STRING" id="1160718.SU9_04481"/>
<dbReference type="HOGENOM" id="CLU_072802_0_0_11"/>
<name>J1RUR7_9ACTN</name>
<feature type="compositionally biased region" description="Low complexity" evidence="1">
    <location>
        <begin position="31"/>
        <end position="46"/>
    </location>
</feature>
<dbReference type="eggNOG" id="COG1708">
    <property type="taxonomic scope" value="Bacteria"/>
</dbReference>
<sequence length="330" mass="35903">MTSKPAPAPRPESDPPGAVTDTSGERRGEEQIAGGEAAGEWATGERITPDRVTVTPDRGTPAPPSTDRATADLLDRFLAALRSRLPLLRALWAHGSLAGGDYQQGRSDLDLIAIVDRSCTPDEERQLGELHETLDRTDPLAAKLHCSYLAADETADPAHTHLTWAHRELMRRTVTPVTRRELHTFGRVLHGDTPAALLPPVTDAQLAAFIRTDLRDFWRPALEDPELWLQDIWVDLGLLTLARATVTLRDGTLISKGEALAVLGELGAPDEVIADIRNRRYGPAAPPPPPGPARPPDRLTRRADLTRAFLGPALDRTLTTYAHNSPAPRG</sequence>
<dbReference type="RefSeq" id="WP_006602476.1">
    <property type="nucleotide sequence ID" value="NZ_CP072931.1"/>
</dbReference>